<evidence type="ECO:0000313" key="2">
    <source>
        <dbReference type="EMBL" id="TWW76116.1"/>
    </source>
</evidence>
<proteinExistence type="predicted"/>
<sequence length="140" mass="15485">MKNRPQITSFTPYGKESCDQLMPVGDWKERGIEREKRGREAVGGTKKERASVSAAVSVARQHTCACARTLRPEMELLSSDASLHSLRGRREEEGGGRREEGGREGGEKREGGGREEKEGGREGGRREEGGRLTLDCRRVS</sequence>
<feature type="region of interest" description="Disordered" evidence="1">
    <location>
        <begin position="71"/>
        <end position="140"/>
    </location>
</feature>
<gene>
    <name evidence="2" type="ORF">D4764_13G0007780</name>
</gene>
<comment type="caution">
    <text evidence="2">The sequence shown here is derived from an EMBL/GenBank/DDBJ whole genome shotgun (WGS) entry which is preliminary data.</text>
</comment>
<organism evidence="2 3">
    <name type="scientific">Takifugu flavidus</name>
    <name type="common">sansaifugu</name>
    <dbReference type="NCBI Taxonomy" id="433684"/>
    <lineage>
        <taxon>Eukaryota</taxon>
        <taxon>Metazoa</taxon>
        <taxon>Chordata</taxon>
        <taxon>Craniata</taxon>
        <taxon>Vertebrata</taxon>
        <taxon>Euteleostomi</taxon>
        <taxon>Actinopterygii</taxon>
        <taxon>Neopterygii</taxon>
        <taxon>Teleostei</taxon>
        <taxon>Neoteleostei</taxon>
        <taxon>Acanthomorphata</taxon>
        <taxon>Eupercaria</taxon>
        <taxon>Tetraodontiformes</taxon>
        <taxon>Tetradontoidea</taxon>
        <taxon>Tetraodontidae</taxon>
        <taxon>Takifugu</taxon>
    </lineage>
</organism>
<name>A0A5C6PAB9_9TELE</name>
<dbReference type="Proteomes" id="UP000324091">
    <property type="component" value="Chromosome 13"/>
</dbReference>
<protein>
    <submittedName>
        <fullName evidence="2">Uncharacterized protein</fullName>
    </submittedName>
</protein>
<reference evidence="2 3" key="1">
    <citation type="submission" date="2019-04" db="EMBL/GenBank/DDBJ databases">
        <title>Chromosome genome assembly for Takifugu flavidus.</title>
        <authorList>
            <person name="Xiao S."/>
        </authorList>
    </citation>
    <scope>NUCLEOTIDE SEQUENCE [LARGE SCALE GENOMIC DNA]</scope>
    <source>
        <strain evidence="2">HTHZ2018</strain>
        <tissue evidence="2">Muscle</tissue>
    </source>
</reference>
<feature type="region of interest" description="Disordered" evidence="1">
    <location>
        <begin position="29"/>
        <end position="49"/>
    </location>
</feature>
<evidence type="ECO:0000256" key="1">
    <source>
        <dbReference type="SAM" id="MobiDB-lite"/>
    </source>
</evidence>
<accession>A0A5C6PAB9</accession>
<feature type="compositionally biased region" description="Basic and acidic residues" evidence="1">
    <location>
        <begin position="88"/>
        <end position="140"/>
    </location>
</feature>
<dbReference type="AlphaFoldDB" id="A0A5C6PAB9"/>
<dbReference type="EMBL" id="RHFK02000005">
    <property type="protein sequence ID" value="TWW76116.1"/>
    <property type="molecule type" value="Genomic_DNA"/>
</dbReference>
<keyword evidence="3" id="KW-1185">Reference proteome</keyword>
<evidence type="ECO:0000313" key="3">
    <source>
        <dbReference type="Proteomes" id="UP000324091"/>
    </source>
</evidence>